<dbReference type="PROSITE" id="PS51375">
    <property type="entry name" value="PPR"/>
    <property type="match status" value="1"/>
</dbReference>
<dbReference type="PANTHER" id="PTHR47942">
    <property type="entry name" value="TETRATRICOPEPTIDE REPEAT (TPR)-LIKE SUPERFAMILY PROTEIN-RELATED"/>
    <property type="match status" value="1"/>
</dbReference>
<dbReference type="eggNOG" id="KOG4197">
    <property type="taxonomic scope" value="Eukaryota"/>
</dbReference>
<dbReference type="InterPro" id="IPR051222">
    <property type="entry name" value="PPR/CCM1_RNA-binding"/>
</dbReference>
<sequence>MPSCLIAIRTLCRDHRRLQLRHSALRYLPLWKPDYSYCYRLTHNTSVAGSRKHDSFPKPASTKVMEDAESAYLDYLQAAGNETPLSDTRKDDPRQNARTPRGTGNRAEVDVGRARRSLVAHRDQIPQQRVQARHPRNVSIQRKREQQVGKGPAYRHTLLLSNHDVPSHSKKAHLRATATGLRRLSAAAIHRKKTLGSQGTWLDNVTTLYRFFQPRKRAYNEEGNGKVKVPLPVLPPSTIDDVEQIYAALDEGADISRLFTNYAIRCRPVTLWFLHYDPATALDVVLASGRGLYFLQVRMALQCLVAQYQRRDDRATNLKRLVEALPTCERTHPSFKGLTCFNGTFYNFILDYLNDEAISRLYENLKRNGRTRKSSSTWLHFTSSFLDRHMVENALGALLHAKNAHTDIDSAFFSRLCSRLLRTANRMPGGLRTCIRIIDKLVGIGVTLNNHLTNIIMLNAVEAGDLKTAMEIYHSIRDHGLRPDDYTFAILLKACKSSIDDAELLNETIREALGGIDVLKAPVVATEILHCLALHHTKHHPGNTFEIVADAYAQLFTLEAPRLVGLLPSKLSHLENQDGLHRLHPRSRDIYILLATFVEQSFKKTGTVDQAYEIWQRFKNAIEAGREPFASMAKSDHVFNAFLCTFVETKRGLLHAAEVVKYMQAPDEADAKPRRTRPTVQTWSIFVHGFTRHGQMHLAEQLLTYMRGKGIQPNDVTWNTLLGGYANEQDLEGVIDTIRRLETAGHVWDEWTLGNLRRYRKSGEVEAELRRFEAERT</sequence>
<dbReference type="Pfam" id="PF13041">
    <property type="entry name" value="PPR_2"/>
    <property type="match status" value="1"/>
</dbReference>
<dbReference type="AlphaFoldDB" id="M3BQS9"/>
<dbReference type="InterPro" id="IPR011990">
    <property type="entry name" value="TPR-like_helical_dom_sf"/>
</dbReference>
<evidence type="ECO:0000313" key="4">
    <source>
        <dbReference type="EMBL" id="EMF08458.1"/>
    </source>
</evidence>
<dbReference type="Gene3D" id="1.25.40.10">
    <property type="entry name" value="Tetratricopeptide repeat domain"/>
    <property type="match status" value="2"/>
</dbReference>
<dbReference type="STRING" id="692275.M3BQS9"/>
<keyword evidence="5" id="KW-1185">Reference proteome</keyword>
<feature type="region of interest" description="Disordered" evidence="3">
    <location>
        <begin position="81"/>
        <end position="151"/>
    </location>
</feature>
<dbReference type="InterPro" id="IPR002885">
    <property type="entry name" value="PPR_rpt"/>
</dbReference>
<name>M3BQS9_SPHMS</name>
<evidence type="ECO:0000256" key="3">
    <source>
        <dbReference type="SAM" id="MobiDB-lite"/>
    </source>
</evidence>
<keyword evidence="1" id="KW-0677">Repeat</keyword>
<proteinExistence type="predicted"/>
<dbReference type="NCBIfam" id="TIGR00756">
    <property type="entry name" value="PPR"/>
    <property type="match status" value="2"/>
</dbReference>
<dbReference type="HOGENOM" id="CLU_360217_0_0_1"/>
<evidence type="ECO:0000256" key="2">
    <source>
        <dbReference type="PROSITE-ProRule" id="PRU00708"/>
    </source>
</evidence>
<dbReference type="Pfam" id="PF13812">
    <property type="entry name" value="PPR_3"/>
    <property type="match status" value="1"/>
</dbReference>
<evidence type="ECO:0008006" key="6">
    <source>
        <dbReference type="Google" id="ProtNLM"/>
    </source>
</evidence>
<evidence type="ECO:0000256" key="1">
    <source>
        <dbReference type="ARBA" id="ARBA00022737"/>
    </source>
</evidence>
<reference evidence="4 5" key="1">
    <citation type="journal article" date="2012" name="PLoS Pathog.">
        <title>Diverse lifestyles and strategies of plant pathogenesis encoded in the genomes of eighteen Dothideomycetes fungi.</title>
        <authorList>
            <person name="Ohm R.A."/>
            <person name="Feau N."/>
            <person name="Henrissat B."/>
            <person name="Schoch C.L."/>
            <person name="Horwitz B.A."/>
            <person name="Barry K.W."/>
            <person name="Condon B.J."/>
            <person name="Copeland A.C."/>
            <person name="Dhillon B."/>
            <person name="Glaser F."/>
            <person name="Hesse C.N."/>
            <person name="Kosti I."/>
            <person name="LaButti K."/>
            <person name="Lindquist E.A."/>
            <person name="Lucas S."/>
            <person name="Salamov A.A."/>
            <person name="Bradshaw R.E."/>
            <person name="Ciuffetti L."/>
            <person name="Hamelin R.C."/>
            <person name="Kema G.H.J."/>
            <person name="Lawrence C."/>
            <person name="Scott J.A."/>
            <person name="Spatafora J.W."/>
            <person name="Turgeon B.G."/>
            <person name="de Wit P.J.G.M."/>
            <person name="Zhong S."/>
            <person name="Goodwin S.B."/>
            <person name="Grigoriev I.V."/>
        </authorList>
    </citation>
    <scope>NUCLEOTIDE SEQUENCE [LARGE SCALE GENOMIC DNA]</scope>
    <source>
        <strain evidence="4 5">SO2202</strain>
    </source>
</reference>
<evidence type="ECO:0000313" key="5">
    <source>
        <dbReference type="Proteomes" id="UP000016931"/>
    </source>
</evidence>
<dbReference type="GeneID" id="27904385"/>
<accession>M3BQS9</accession>
<dbReference type="EMBL" id="KB456271">
    <property type="protein sequence ID" value="EMF08458.1"/>
    <property type="molecule type" value="Genomic_DNA"/>
</dbReference>
<dbReference type="Proteomes" id="UP000016931">
    <property type="component" value="Unassembled WGS sequence"/>
</dbReference>
<gene>
    <name evidence="4" type="ORF">SEPMUDRAFT_152109</name>
</gene>
<feature type="repeat" description="PPR" evidence="2">
    <location>
        <begin position="679"/>
        <end position="713"/>
    </location>
</feature>
<protein>
    <recommendedName>
        <fullName evidence="6">Pentacotripeptide-repeat region of PRORP domain-containing protein</fullName>
    </recommendedName>
</protein>
<dbReference type="RefSeq" id="XP_016756579.1">
    <property type="nucleotide sequence ID" value="XM_016907248.1"/>
</dbReference>
<dbReference type="OrthoDB" id="185373at2759"/>
<organism evidence="4 5">
    <name type="scientific">Sphaerulina musiva (strain SO2202)</name>
    <name type="common">Poplar stem canker fungus</name>
    <name type="synonym">Septoria musiva</name>
    <dbReference type="NCBI Taxonomy" id="692275"/>
    <lineage>
        <taxon>Eukaryota</taxon>
        <taxon>Fungi</taxon>
        <taxon>Dikarya</taxon>
        <taxon>Ascomycota</taxon>
        <taxon>Pezizomycotina</taxon>
        <taxon>Dothideomycetes</taxon>
        <taxon>Dothideomycetidae</taxon>
        <taxon>Mycosphaerellales</taxon>
        <taxon>Mycosphaerellaceae</taxon>
        <taxon>Sphaerulina</taxon>
    </lineage>
</organism>